<dbReference type="EMBL" id="FCNY02000006">
    <property type="protein sequence ID" value="SAL37419.1"/>
    <property type="molecule type" value="Genomic_DNA"/>
</dbReference>
<name>A0A158H0N7_CABCO</name>
<sequence length="251" mass="26167">MNTTSFARDKGAAPLAGKVAVITGGGRGIGRAIAHAYADAGAAVVVAARSSEELDAVVRSIEAHGGKALACRVDVTDYANVEAMYAQAVEHFGGVDIVLANAGLGTPGGPIETANLDAWKRTFEVNLYGALHTARAAIAPLRKRGGGKLIMTGSGSRHRPMPGLSAYATSKLALWMLTQTLAIEVQDANISVNELIQGPVRTEMTGFGKVAFPPGEWMKEPEDVVPLAMFLATQPLVGPTAQSFSLMRRAG</sequence>
<dbReference type="Pfam" id="PF00106">
    <property type="entry name" value="adh_short"/>
    <property type="match status" value="1"/>
</dbReference>
<dbReference type="Proteomes" id="UP000054740">
    <property type="component" value="Unassembled WGS sequence"/>
</dbReference>
<dbReference type="InterPro" id="IPR002347">
    <property type="entry name" value="SDR_fam"/>
</dbReference>
<evidence type="ECO:0000313" key="5">
    <source>
        <dbReference type="Proteomes" id="UP000054740"/>
    </source>
</evidence>
<dbReference type="SMART" id="SM00822">
    <property type="entry name" value="PKS_KR"/>
    <property type="match status" value="1"/>
</dbReference>
<keyword evidence="2" id="KW-0560">Oxidoreductase</keyword>
<dbReference type="InterPro" id="IPR036291">
    <property type="entry name" value="NAD(P)-bd_dom_sf"/>
</dbReference>
<evidence type="ECO:0000256" key="2">
    <source>
        <dbReference type="ARBA" id="ARBA00023002"/>
    </source>
</evidence>
<dbReference type="FunFam" id="3.40.50.720:FF:000084">
    <property type="entry name" value="Short-chain dehydrogenase reductase"/>
    <property type="match status" value="1"/>
</dbReference>
<accession>A0A158H0N7</accession>
<dbReference type="GO" id="GO:0016491">
    <property type="term" value="F:oxidoreductase activity"/>
    <property type="evidence" value="ECO:0007669"/>
    <property type="project" value="UniProtKB-KW"/>
</dbReference>
<reference evidence="5" key="1">
    <citation type="submission" date="2016-01" db="EMBL/GenBank/DDBJ databases">
        <authorList>
            <person name="Peeters C."/>
        </authorList>
    </citation>
    <scope>NUCLEOTIDE SEQUENCE [LARGE SCALE GENOMIC DNA]</scope>
</reference>
<gene>
    <name evidence="4" type="ORF">AWB70_02706</name>
</gene>
<evidence type="ECO:0000313" key="4">
    <source>
        <dbReference type="EMBL" id="SAL37419.1"/>
    </source>
</evidence>
<dbReference type="PANTHER" id="PTHR43669:SF3">
    <property type="entry name" value="ALCOHOL DEHYDROGENASE, PUTATIVE (AFU_ORTHOLOGUE AFUA_3G03445)-RELATED"/>
    <property type="match status" value="1"/>
</dbReference>
<dbReference type="CDD" id="cd05233">
    <property type="entry name" value="SDR_c"/>
    <property type="match status" value="1"/>
</dbReference>
<evidence type="ECO:0000256" key="1">
    <source>
        <dbReference type="ARBA" id="ARBA00006484"/>
    </source>
</evidence>
<evidence type="ECO:0000259" key="3">
    <source>
        <dbReference type="SMART" id="SM00822"/>
    </source>
</evidence>
<protein>
    <submittedName>
        <fullName evidence="4">Short chain dehydrogenase</fullName>
    </submittedName>
</protein>
<dbReference type="SUPFAM" id="SSF51735">
    <property type="entry name" value="NAD(P)-binding Rossmann-fold domains"/>
    <property type="match status" value="1"/>
</dbReference>
<proteinExistence type="inferred from homology"/>
<dbReference type="Gene3D" id="3.40.50.720">
    <property type="entry name" value="NAD(P)-binding Rossmann-like Domain"/>
    <property type="match status" value="1"/>
</dbReference>
<dbReference type="InterPro" id="IPR057326">
    <property type="entry name" value="KR_dom"/>
</dbReference>
<feature type="domain" description="Ketoreductase" evidence="3">
    <location>
        <begin position="18"/>
        <end position="188"/>
    </location>
</feature>
<dbReference type="InterPro" id="IPR020904">
    <property type="entry name" value="Sc_DH/Rdtase_CS"/>
</dbReference>
<dbReference type="PANTHER" id="PTHR43669">
    <property type="entry name" value="5-KETO-D-GLUCONATE 5-REDUCTASE"/>
    <property type="match status" value="1"/>
</dbReference>
<dbReference type="PRINTS" id="PR00081">
    <property type="entry name" value="GDHRDH"/>
</dbReference>
<dbReference type="RefSeq" id="WP_053572102.1">
    <property type="nucleotide sequence ID" value="NZ_FCNY02000006.1"/>
</dbReference>
<dbReference type="AlphaFoldDB" id="A0A158H0N7"/>
<keyword evidence="5" id="KW-1185">Reference proteome</keyword>
<organism evidence="4 5">
    <name type="scientific">Caballeronia cordobensis</name>
    <name type="common">Burkholderia cordobensis</name>
    <dbReference type="NCBI Taxonomy" id="1353886"/>
    <lineage>
        <taxon>Bacteria</taxon>
        <taxon>Pseudomonadati</taxon>
        <taxon>Pseudomonadota</taxon>
        <taxon>Betaproteobacteria</taxon>
        <taxon>Burkholderiales</taxon>
        <taxon>Burkholderiaceae</taxon>
        <taxon>Caballeronia</taxon>
    </lineage>
</organism>
<dbReference type="PROSITE" id="PS00061">
    <property type="entry name" value="ADH_SHORT"/>
    <property type="match status" value="1"/>
</dbReference>
<comment type="similarity">
    <text evidence="1">Belongs to the short-chain dehydrogenases/reductases (SDR) family.</text>
</comment>